<sequence length="119" mass="13792">MGARVKLREAVRVLNAMDEAQFTLPSTSVPTPPQVVEPEWVKVPETFLCPISHEIMKFPVVAPDGHTYEEEQIRLWIQMKHTSPITGLKFKGTVRLTPNHSIRSMIMEWTEKYKGRYRD</sequence>
<dbReference type="InterPro" id="IPR052085">
    <property type="entry name" value="WD-SAM-U-box"/>
</dbReference>
<reference evidence="2 3" key="1">
    <citation type="journal article" date="2015" name="Genome Biol. Evol.">
        <title>Phylogenomic analyses indicate that early fungi evolved digesting cell walls of algal ancestors of land plants.</title>
        <authorList>
            <person name="Chang Y."/>
            <person name="Wang S."/>
            <person name="Sekimoto S."/>
            <person name="Aerts A.L."/>
            <person name="Choi C."/>
            <person name="Clum A."/>
            <person name="LaButti K.M."/>
            <person name="Lindquist E.A."/>
            <person name="Yee Ngan C."/>
            <person name="Ohm R.A."/>
            <person name="Salamov A.A."/>
            <person name="Grigoriev I.V."/>
            <person name="Spatafora J.W."/>
            <person name="Berbee M.L."/>
        </authorList>
    </citation>
    <scope>NUCLEOTIDE SEQUENCE [LARGE SCALE GENOMIC DNA]</scope>
    <source>
        <strain evidence="2 3">JEL478</strain>
    </source>
</reference>
<dbReference type="SMART" id="SM00504">
    <property type="entry name" value="Ubox"/>
    <property type="match status" value="1"/>
</dbReference>
<dbReference type="PANTHER" id="PTHR46573:SF1">
    <property type="entry name" value="WD REPEAT, SAM AND U-BOX DOMAIN-CONTAINING PROTEIN 1"/>
    <property type="match status" value="1"/>
</dbReference>
<dbReference type="EMBL" id="KQ965747">
    <property type="protein sequence ID" value="KXS17339.1"/>
    <property type="molecule type" value="Genomic_DNA"/>
</dbReference>
<dbReference type="SUPFAM" id="SSF57850">
    <property type="entry name" value="RING/U-box"/>
    <property type="match status" value="1"/>
</dbReference>
<dbReference type="PANTHER" id="PTHR46573">
    <property type="entry name" value="WD REPEAT, SAM AND U-BOX DOMAIN-CONTAINING PROTEIN 1"/>
    <property type="match status" value="1"/>
</dbReference>
<organism evidence="2 3">
    <name type="scientific">Gonapodya prolifera (strain JEL478)</name>
    <name type="common">Monoblepharis prolifera</name>
    <dbReference type="NCBI Taxonomy" id="1344416"/>
    <lineage>
        <taxon>Eukaryota</taxon>
        <taxon>Fungi</taxon>
        <taxon>Fungi incertae sedis</taxon>
        <taxon>Chytridiomycota</taxon>
        <taxon>Chytridiomycota incertae sedis</taxon>
        <taxon>Monoblepharidomycetes</taxon>
        <taxon>Monoblepharidales</taxon>
        <taxon>Gonapodyaceae</taxon>
        <taxon>Gonapodya</taxon>
    </lineage>
</organism>
<dbReference type="Proteomes" id="UP000070544">
    <property type="component" value="Unassembled WGS sequence"/>
</dbReference>
<dbReference type="InterPro" id="IPR013083">
    <property type="entry name" value="Znf_RING/FYVE/PHD"/>
</dbReference>
<feature type="domain" description="U-box" evidence="1">
    <location>
        <begin position="42"/>
        <end position="116"/>
    </location>
</feature>
<keyword evidence="3" id="KW-1185">Reference proteome</keyword>
<proteinExistence type="predicted"/>
<dbReference type="OrthoDB" id="629492at2759"/>
<evidence type="ECO:0000313" key="3">
    <source>
        <dbReference type="Proteomes" id="UP000070544"/>
    </source>
</evidence>
<dbReference type="GO" id="GO:0004842">
    <property type="term" value="F:ubiquitin-protein transferase activity"/>
    <property type="evidence" value="ECO:0007669"/>
    <property type="project" value="InterPro"/>
</dbReference>
<dbReference type="Pfam" id="PF04564">
    <property type="entry name" value="U-box"/>
    <property type="match status" value="1"/>
</dbReference>
<evidence type="ECO:0000259" key="1">
    <source>
        <dbReference type="PROSITE" id="PS51698"/>
    </source>
</evidence>
<gene>
    <name evidence="2" type="ORF">M427DRAFT_259655</name>
</gene>
<dbReference type="GO" id="GO:0016567">
    <property type="term" value="P:protein ubiquitination"/>
    <property type="evidence" value="ECO:0007669"/>
    <property type="project" value="InterPro"/>
</dbReference>
<dbReference type="AlphaFoldDB" id="A0A139AKN1"/>
<name>A0A139AKN1_GONPJ</name>
<evidence type="ECO:0000313" key="2">
    <source>
        <dbReference type="EMBL" id="KXS17339.1"/>
    </source>
</evidence>
<protein>
    <submittedName>
        <fullName evidence="2">U-box-domain-containing protein</fullName>
    </submittedName>
</protein>
<dbReference type="Gene3D" id="3.30.40.10">
    <property type="entry name" value="Zinc/RING finger domain, C3HC4 (zinc finger)"/>
    <property type="match status" value="1"/>
</dbReference>
<dbReference type="CDD" id="cd16655">
    <property type="entry name" value="RING-Ubox_WDSUB1-like"/>
    <property type="match status" value="1"/>
</dbReference>
<accession>A0A139AKN1</accession>
<dbReference type="PROSITE" id="PS51698">
    <property type="entry name" value="U_BOX"/>
    <property type="match status" value="1"/>
</dbReference>
<dbReference type="STRING" id="1344416.A0A139AKN1"/>
<dbReference type="InterPro" id="IPR003613">
    <property type="entry name" value="Ubox_domain"/>
</dbReference>